<dbReference type="InterPro" id="IPR021508">
    <property type="entry name" value="Gp17-like"/>
</dbReference>
<sequence length="115" mass="12290">MTETDIYPLISALAGGNVYPYVVPLNSEGEPAISPPWVVFSFISQPSADVLCGPAETTSSVQFDVYAKTIAHAREIRGDVIAALSSLSPGNQMLTQGHDTETALYRATAELQFVD</sequence>
<evidence type="ECO:0000313" key="1">
    <source>
        <dbReference type="EMBL" id="RBP57329.1"/>
    </source>
</evidence>
<keyword evidence="2" id="KW-1185">Reference proteome</keyword>
<evidence type="ECO:0000313" key="2">
    <source>
        <dbReference type="Proteomes" id="UP000253046"/>
    </source>
</evidence>
<dbReference type="RefSeq" id="WP_113869629.1">
    <property type="nucleotide sequence ID" value="NZ_AGJP01000001.1"/>
</dbReference>
<gene>
    <name evidence="1" type="ORF">DES54_1697</name>
</gene>
<proteinExistence type="predicted"/>
<dbReference type="AlphaFoldDB" id="A0A366HXQ3"/>
<dbReference type="Proteomes" id="UP000253046">
    <property type="component" value="Unassembled WGS sequence"/>
</dbReference>
<accession>A0A366HXQ3</accession>
<organism evidence="1 2">
    <name type="scientific">Brenneria salicis ATCC 15712 = DSM 30166</name>
    <dbReference type="NCBI Taxonomy" id="714314"/>
    <lineage>
        <taxon>Bacteria</taxon>
        <taxon>Pseudomonadati</taxon>
        <taxon>Pseudomonadota</taxon>
        <taxon>Gammaproteobacteria</taxon>
        <taxon>Enterobacterales</taxon>
        <taxon>Pectobacteriaceae</taxon>
        <taxon>Brenneria</taxon>
    </lineage>
</organism>
<dbReference type="OrthoDB" id="9115292at2"/>
<protein>
    <submittedName>
        <fullName evidence="1">Uncharacterized protein DUF3168</fullName>
    </submittedName>
</protein>
<comment type="caution">
    <text evidence="1">The sequence shown here is derived from an EMBL/GenBank/DDBJ whole genome shotgun (WGS) entry which is preliminary data.</text>
</comment>
<name>A0A366HXQ3_9GAMM</name>
<dbReference type="EMBL" id="QNRY01000069">
    <property type="protein sequence ID" value="RBP57329.1"/>
    <property type="molecule type" value="Genomic_DNA"/>
</dbReference>
<reference evidence="1 2" key="1">
    <citation type="submission" date="2018-06" db="EMBL/GenBank/DDBJ databases">
        <title>Genomic Encyclopedia of Type Strains, Phase IV (KMG-IV): sequencing the most valuable type-strain genomes for metagenomic binning, comparative biology and taxonomic classification.</title>
        <authorList>
            <person name="Goeker M."/>
        </authorList>
    </citation>
    <scope>NUCLEOTIDE SEQUENCE [LARGE SCALE GENOMIC DNA]</scope>
    <source>
        <strain evidence="1 2">DSM 30166</strain>
    </source>
</reference>
<dbReference type="Pfam" id="PF11367">
    <property type="entry name" value="Tail_completion_gp17"/>
    <property type="match status" value="1"/>
</dbReference>